<reference evidence="1 2" key="1">
    <citation type="submission" date="2012-10" db="EMBL/GenBank/DDBJ databases">
        <authorList>
            <person name="Strain E.A."/>
            <person name="Brown E."/>
            <person name="Allard M.W."/>
            <person name="Gonzalez-Escalona N."/>
            <person name="Timme R."/>
        </authorList>
    </citation>
    <scope>NUCLEOTIDE SEQUENCE [LARGE SCALE GENOMIC DNA]</scope>
    <source>
        <strain evidence="1 2">CFSAN001627</strain>
    </source>
</reference>
<organism evidence="1 2">
    <name type="scientific">Clostridium botulinum CFSAN001627</name>
    <dbReference type="NCBI Taxonomy" id="1232189"/>
    <lineage>
        <taxon>Bacteria</taxon>
        <taxon>Bacillati</taxon>
        <taxon>Bacillota</taxon>
        <taxon>Clostridia</taxon>
        <taxon>Eubacteriales</taxon>
        <taxon>Clostridiaceae</taxon>
        <taxon>Clostridium</taxon>
    </lineage>
</organism>
<sequence length="27" mass="3130">MNIIDNDLLSMQEARILVENAREAQKN</sequence>
<accession>M1ZQH0</accession>
<dbReference type="AlphaFoldDB" id="M1ZQH0"/>
<name>M1ZQH0_CLOBO</name>
<evidence type="ECO:0000313" key="1">
    <source>
        <dbReference type="EMBL" id="EKN41366.1"/>
    </source>
</evidence>
<gene>
    <name evidence="1" type="ORF">CFSAN001627_13773</name>
</gene>
<comment type="caution">
    <text evidence="1">The sequence shown here is derived from an EMBL/GenBank/DDBJ whole genome shotgun (WGS) entry which is preliminary data.</text>
</comment>
<reference evidence="1 2" key="2">
    <citation type="submission" date="2013-03" db="EMBL/GenBank/DDBJ databases">
        <title>Diversity in Clostridium botulinum.</title>
        <authorList>
            <person name="Timme R.E."/>
            <person name="Allard M."/>
            <person name="Luo Y."/>
            <person name="Strain E."/>
            <person name="Gonzalez-Escalona N."/>
            <person name="Brown E."/>
        </authorList>
    </citation>
    <scope>NUCLEOTIDE SEQUENCE [LARGE SCALE GENOMIC DNA]</scope>
    <source>
        <strain evidence="1 2">CFSAN001627</strain>
    </source>
</reference>
<dbReference type="EMBL" id="AMXI01000804">
    <property type="protein sequence ID" value="EKN41366.1"/>
    <property type="molecule type" value="Genomic_DNA"/>
</dbReference>
<evidence type="ECO:0000313" key="2">
    <source>
        <dbReference type="Proteomes" id="UP000011944"/>
    </source>
</evidence>
<proteinExistence type="predicted"/>
<dbReference type="Proteomes" id="UP000011944">
    <property type="component" value="Unassembled WGS sequence"/>
</dbReference>
<protein>
    <submittedName>
        <fullName evidence="1">Aldehyde dehydrogenase family protein</fullName>
    </submittedName>
</protein>